<protein>
    <submittedName>
        <fullName evidence="8">TetR family transcriptional regulator</fullName>
    </submittedName>
    <submittedName>
        <fullName evidence="6">Transcriptional regulator TetR</fullName>
    </submittedName>
</protein>
<keyword evidence="11" id="KW-1185">Reference proteome</keyword>
<comment type="caution">
    <text evidence="8">The sequence shown here is derived from an EMBL/GenBank/DDBJ whole genome shotgun (WGS) entry which is preliminary data.</text>
</comment>
<gene>
    <name evidence="6" type="ORF">Abci_011_222</name>
    <name evidence="7" type="ORF">ACI01nite_07980</name>
    <name evidence="8" type="ORF">HK14_13585</name>
</gene>
<name>A0A1Z5YXV8_9PROT</name>
<dbReference type="EMBL" id="BAMV01000011">
    <property type="protein sequence ID" value="GAN60492.1"/>
    <property type="molecule type" value="Genomic_DNA"/>
</dbReference>
<reference evidence="7 11" key="3">
    <citation type="submission" date="2019-07" db="EMBL/GenBank/DDBJ databases">
        <title>Whole genome shotgun sequence of Acetobacter cibinongensis NBRC 16605.</title>
        <authorList>
            <person name="Hosoyama A."/>
            <person name="Uohara A."/>
            <person name="Ohji S."/>
            <person name="Ichikawa N."/>
        </authorList>
    </citation>
    <scope>NUCLEOTIDE SEQUENCE [LARGE SCALE GENOMIC DNA]</scope>
    <source>
        <strain evidence="7 11">NBRC 16605</strain>
    </source>
</reference>
<dbReference type="STRING" id="1231339.Abci_011_222"/>
<evidence type="ECO:0000259" key="5">
    <source>
        <dbReference type="PROSITE" id="PS50977"/>
    </source>
</evidence>
<evidence type="ECO:0000256" key="4">
    <source>
        <dbReference type="PROSITE-ProRule" id="PRU00335"/>
    </source>
</evidence>
<evidence type="ECO:0000313" key="6">
    <source>
        <dbReference type="EMBL" id="GAN60492.1"/>
    </source>
</evidence>
<keyword evidence="3" id="KW-0804">Transcription</keyword>
<dbReference type="PROSITE" id="PS50977">
    <property type="entry name" value="HTH_TETR_2"/>
    <property type="match status" value="1"/>
</dbReference>
<evidence type="ECO:0000313" key="9">
    <source>
        <dbReference type="Proteomes" id="UP000032671"/>
    </source>
</evidence>
<dbReference type="EMBL" id="BJVU01000002">
    <property type="protein sequence ID" value="GEL58196.1"/>
    <property type="molecule type" value="Genomic_DNA"/>
</dbReference>
<accession>A0A0D6N3B3</accession>
<evidence type="ECO:0000256" key="3">
    <source>
        <dbReference type="ARBA" id="ARBA00023163"/>
    </source>
</evidence>
<accession>A0A1Z5YXV8</accession>
<evidence type="ECO:0000256" key="1">
    <source>
        <dbReference type="ARBA" id="ARBA00023015"/>
    </source>
</evidence>
<dbReference type="GO" id="GO:0000976">
    <property type="term" value="F:transcription cis-regulatory region binding"/>
    <property type="evidence" value="ECO:0007669"/>
    <property type="project" value="TreeGrafter"/>
</dbReference>
<dbReference type="Gene3D" id="1.10.357.10">
    <property type="entry name" value="Tetracycline Repressor, domain 2"/>
    <property type="match status" value="1"/>
</dbReference>
<dbReference type="PRINTS" id="PR00455">
    <property type="entry name" value="HTHTETR"/>
</dbReference>
<dbReference type="PANTHER" id="PTHR30055:SF234">
    <property type="entry name" value="HTH-TYPE TRANSCRIPTIONAL REGULATOR BETI"/>
    <property type="match status" value="1"/>
</dbReference>
<dbReference type="AlphaFoldDB" id="A0A1Z5YXV8"/>
<dbReference type="InterPro" id="IPR009057">
    <property type="entry name" value="Homeodomain-like_sf"/>
</dbReference>
<dbReference type="Proteomes" id="UP000321891">
    <property type="component" value="Unassembled WGS sequence"/>
</dbReference>
<proteinExistence type="predicted"/>
<organism evidence="8 10">
    <name type="scientific">Acetobacter cibinongensis</name>
    <dbReference type="NCBI Taxonomy" id="146475"/>
    <lineage>
        <taxon>Bacteria</taxon>
        <taxon>Pseudomonadati</taxon>
        <taxon>Pseudomonadota</taxon>
        <taxon>Alphaproteobacteria</taxon>
        <taxon>Acetobacterales</taxon>
        <taxon>Acetobacteraceae</taxon>
        <taxon>Acetobacter</taxon>
    </lineage>
</organism>
<evidence type="ECO:0000256" key="2">
    <source>
        <dbReference type="ARBA" id="ARBA00023125"/>
    </source>
</evidence>
<keyword evidence="1" id="KW-0805">Transcription regulation</keyword>
<feature type="domain" description="HTH tetR-type" evidence="5">
    <location>
        <begin position="19"/>
        <end position="79"/>
    </location>
</feature>
<evidence type="ECO:0000313" key="10">
    <source>
        <dbReference type="Proteomes" id="UP000196086"/>
    </source>
</evidence>
<dbReference type="PANTHER" id="PTHR30055">
    <property type="entry name" value="HTH-TYPE TRANSCRIPTIONAL REGULATOR RUTR"/>
    <property type="match status" value="1"/>
</dbReference>
<dbReference type="EMBL" id="JOMQ01000007">
    <property type="protein sequence ID" value="OUJ04130.1"/>
    <property type="molecule type" value="Genomic_DNA"/>
</dbReference>
<dbReference type="OrthoDB" id="9805134at2"/>
<reference evidence="8 10" key="2">
    <citation type="submission" date="2014-06" db="EMBL/GenBank/DDBJ databases">
        <authorList>
            <person name="Ju J."/>
            <person name="Zhang J."/>
        </authorList>
    </citation>
    <scope>NUCLEOTIDE SEQUENCE [LARGE SCALE GENOMIC DNA]</scope>
    <source>
        <strain evidence="8 10">DsW_47</strain>
    </source>
</reference>
<evidence type="ECO:0000313" key="7">
    <source>
        <dbReference type="EMBL" id="GEL58196.1"/>
    </source>
</evidence>
<dbReference type="RefSeq" id="WP_048838509.1">
    <property type="nucleotide sequence ID" value="NZ_BAMV01000011.1"/>
</dbReference>
<dbReference type="SUPFAM" id="SSF46689">
    <property type="entry name" value="Homeodomain-like"/>
    <property type="match status" value="1"/>
</dbReference>
<dbReference type="Proteomes" id="UP000032671">
    <property type="component" value="Unassembled WGS sequence"/>
</dbReference>
<keyword evidence="2 4" id="KW-0238">DNA-binding</keyword>
<reference evidence="6 9" key="1">
    <citation type="submission" date="2012-11" db="EMBL/GenBank/DDBJ databases">
        <title>Whole genome sequence of Acetobacter cibinongensis 4H-1.</title>
        <authorList>
            <person name="Azuma Y."/>
            <person name="Higashiura N."/>
            <person name="Hirakawa H."/>
            <person name="Matsushita K."/>
        </authorList>
    </citation>
    <scope>NUCLEOTIDE SEQUENCE [LARGE SCALE GENOMIC DNA]</scope>
    <source>
        <strain evidence="6 9">4H-1</strain>
    </source>
</reference>
<dbReference type="InterPro" id="IPR050109">
    <property type="entry name" value="HTH-type_TetR-like_transc_reg"/>
</dbReference>
<dbReference type="Pfam" id="PF00440">
    <property type="entry name" value="TetR_N"/>
    <property type="match status" value="1"/>
</dbReference>
<dbReference type="GO" id="GO:0003700">
    <property type="term" value="F:DNA-binding transcription factor activity"/>
    <property type="evidence" value="ECO:0007669"/>
    <property type="project" value="TreeGrafter"/>
</dbReference>
<dbReference type="Proteomes" id="UP000196086">
    <property type="component" value="Unassembled WGS sequence"/>
</dbReference>
<feature type="DNA-binding region" description="H-T-H motif" evidence="4">
    <location>
        <begin position="42"/>
        <end position="61"/>
    </location>
</feature>
<dbReference type="InterPro" id="IPR001647">
    <property type="entry name" value="HTH_TetR"/>
</dbReference>
<sequence length="213" mass="23525">MTLPPPAAPRRRKQLDRSAATQEKVVHAAAALLQTNGYAATTVQAIARQGGISLGAMQHHFPTKALVMAAVLRHYGLKRASLYRRAMTHKITPAEKIDAMLGALWTLICEGPEFIATIEIELARRSDAELAEATAPVLARIDSFMTRWLANLTSNVPPTVWEPLRLLATTMLRGLALEIVRGTPLSELEKTYAIWCSFARAEYFKIISAYQKS</sequence>
<evidence type="ECO:0000313" key="11">
    <source>
        <dbReference type="Proteomes" id="UP000321891"/>
    </source>
</evidence>
<evidence type="ECO:0000313" key="8">
    <source>
        <dbReference type="EMBL" id="OUJ04130.1"/>
    </source>
</evidence>